<accession>A0A0Q9YXN3</accession>
<gene>
    <name evidence="7" type="primary">mdtM_2</name>
    <name evidence="8" type="ORF">HT99x_008030</name>
    <name evidence="7" type="ORF">HT99x_02121</name>
</gene>
<comment type="subcellular location">
    <subcellularLocation>
        <location evidence="1">Membrane</location>
        <topology evidence="1">Multi-pass membrane protein</topology>
    </subcellularLocation>
</comment>
<dbReference type="InterPro" id="IPR011701">
    <property type="entry name" value="MFS"/>
</dbReference>
<comment type="caution">
    <text evidence="7">The sequence shown here is derived from an EMBL/GenBank/DDBJ whole genome shotgun (WGS) entry which is preliminary data.</text>
</comment>
<reference evidence="8" key="3">
    <citation type="submission" date="2021-06" db="EMBL/GenBank/DDBJ databases">
        <title>Genomic Description and Analysis of Intracellular Bacteria, Candidatus Berkiella cookevillensis and Candidatus Berkiella aquae.</title>
        <authorList>
            <person name="Kidane D.T."/>
            <person name="Mehari Y.T."/>
            <person name="Rice F.C."/>
            <person name="Arivett B.A."/>
            <person name="Farone A.L."/>
            <person name="Berk S.G."/>
            <person name="Farone M.B."/>
        </authorList>
    </citation>
    <scope>NUCLEOTIDE SEQUENCE</scope>
    <source>
        <strain evidence="8">HT99</strain>
    </source>
</reference>
<evidence type="ECO:0000256" key="1">
    <source>
        <dbReference type="ARBA" id="ARBA00004141"/>
    </source>
</evidence>
<evidence type="ECO:0000256" key="4">
    <source>
        <dbReference type="ARBA" id="ARBA00023136"/>
    </source>
</evidence>
<name>A0A0Q9YXN3_9GAMM</name>
<proteinExistence type="predicted"/>
<evidence type="ECO:0000259" key="6">
    <source>
        <dbReference type="PROSITE" id="PS50850"/>
    </source>
</evidence>
<reference evidence="8" key="2">
    <citation type="journal article" date="2016" name="Genome Announc.">
        <title>Draft Genome Sequences of Two Novel Amoeba-Resistant Intranuclear Bacteria, 'Candidatus Berkiella cookevillensis' and 'Candidatus Berkiella aquae'.</title>
        <authorList>
            <person name="Mehari Y.T."/>
            <person name="Arivett B.A."/>
            <person name="Farone A.L."/>
            <person name="Gunderson J.H."/>
            <person name="Farone M.B."/>
        </authorList>
    </citation>
    <scope>NUCLEOTIDE SEQUENCE</scope>
    <source>
        <strain evidence="8">HT99</strain>
    </source>
</reference>
<reference evidence="7" key="1">
    <citation type="submission" date="2015-09" db="EMBL/GenBank/DDBJ databases">
        <title>Draft Genome Sequences of Two Novel Amoeba-resistant Intranuclear Bacteria, Candidatus Berkiella cookevillensis and Candidatus Berkiella aquae.</title>
        <authorList>
            <person name="Mehari Y.T."/>
            <person name="Arivett B.A."/>
            <person name="Farone A.L."/>
            <person name="Gunderson J.H."/>
            <person name="Farone M.B."/>
        </authorList>
    </citation>
    <scope>NUCLEOTIDE SEQUENCE [LARGE SCALE GENOMIC DNA]</scope>
    <source>
        <strain evidence="7">HT99</strain>
    </source>
</reference>
<feature type="transmembrane region" description="Helical" evidence="5">
    <location>
        <begin position="101"/>
        <end position="122"/>
    </location>
</feature>
<evidence type="ECO:0000313" key="8">
    <source>
        <dbReference type="EMBL" id="MCS5711381.1"/>
    </source>
</evidence>
<dbReference type="Gene3D" id="1.20.1720.10">
    <property type="entry name" value="Multidrug resistance protein D"/>
    <property type="match status" value="1"/>
</dbReference>
<dbReference type="PANTHER" id="PTHR23502:SF10">
    <property type="entry name" value="MULTIDRUG RESISTANCE PROTEIN MDTM"/>
    <property type="match status" value="1"/>
</dbReference>
<dbReference type="EMBL" id="LKAJ01000008">
    <property type="protein sequence ID" value="KRG20904.1"/>
    <property type="molecule type" value="Genomic_DNA"/>
</dbReference>
<feature type="transmembrane region" description="Helical" evidence="5">
    <location>
        <begin position="212"/>
        <end position="232"/>
    </location>
</feature>
<dbReference type="PANTHER" id="PTHR23502">
    <property type="entry name" value="MAJOR FACILITATOR SUPERFAMILY"/>
    <property type="match status" value="1"/>
</dbReference>
<dbReference type="RefSeq" id="WP_075066744.1">
    <property type="nucleotide sequence ID" value="NZ_LKAJ02000001.1"/>
</dbReference>
<dbReference type="InterPro" id="IPR020846">
    <property type="entry name" value="MFS_dom"/>
</dbReference>
<feature type="transmembrane region" description="Helical" evidence="5">
    <location>
        <begin position="76"/>
        <end position="95"/>
    </location>
</feature>
<evidence type="ECO:0000313" key="7">
    <source>
        <dbReference type="EMBL" id="KRG20904.1"/>
    </source>
</evidence>
<evidence type="ECO:0000256" key="5">
    <source>
        <dbReference type="SAM" id="Phobius"/>
    </source>
</evidence>
<keyword evidence="4 5" id="KW-0472">Membrane</keyword>
<dbReference type="OrthoDB" id="9814303at2"/>
<keyword evidence="3 5" id="KW-1133">Transmembrane helix</keyword>
<evidence type="ECO:0000256" key="3">
    <source>
        <dbReference type="ARBA" id="ARBA00022989"/>
    </source>
</evidence>
<dbReference type="PROSITE" id="PS50850">
    <property type="entry name" value="MFS"/>
    <property type="match status" value="1"/>
</dbReference>
<dbReference type="AlphaFoldDB" id="A0A0Q9YXN3"/>
<protein>
    <submittedName>
        <fullName evidence="8">MFS transporter</fullName>
    </submittedName>
    <submittedName>
        <fullName evidence="7">Multidrug resistance protein MdtM</fullName>
    </submittedName>
</protein>
<feature type="transmembrane region" description="Helical" evidence="5">
    <location>
        <begin position="244"/>
        <end position="262"/>
    </location>
</feature>
<feature type="transmembrane region" description="Helical" evidence="5">
    <location>
        <begin position="44"/>
        <end position="64"/>
    </location>
</feature>
<dbReference type="Proteomes" id="UP000051497">
    <property type="component" value="Unassembled WGS sequence"/>
</dbReference>
<evidence type="ECO:0000313" key="9">
    <source>
        <dbReference type="Proteomes" id="UP000051497"/>
    </source>
</evidence>
<organism evidence="7">
    <name type="scientific">Candidatus Berkiella aquae</name>
    <dbReference type="NCBI Taxonomy" id="295108"/>
    <lineage>
        <taxon>Bacteria</taxon>
        <taxon>Pseudomonadati</taxon>
        <taxon>Pseudomonadota</taxon>
        <taxon>Gammaproteobacteria</taxon>
        <taxon>Candidatus Berkiellales</taxon>
        <taxon>Candidatus Berkiellaceae</taxon>
        <taxon>Candidatus Berkiella</taxon>
    </lineage>
</organism>
<dbReference type="PROSITE" id="PS00216">
    <property type="entry name" value="SUGAR_TRANSPORT_1"/>
    <property type="match status" value="1"/>
</dbReference>
<feature type="transmembrane region" description="Helical" evidence="5">
    <location>
        <begin position="342"/>
        <end position="364"/>
    </location>
</feature>
<dbReference type="STRING" id="295108.HT99x_02121"/>
<dbReference type="GO" id="GO:1990961">
    <property type="term" value="P:xenobiotic detoxification by transmembrane export across the plasma membrane"/>
    <property type="evidence" value="ECO:0007669"/>
    <property type="project" value="TreeGrafter"/>
</dbReference>
<keyword evidence="2 5" id="KW-0812">Transmembrane</keyword>
<feature type="transmembrane region" description="Helical" evidence="5">
    <location>
        <begin position="134"/>
        <end position="156"/>
    </location>
</feature>
<feature type="transmembrane region" description="Helical" evidence="5">
    <location>
        <begin position="370"/>
        <end position="386"/>
    </location>
</feature>
<feature type="domain" description="Major facilitator superfamily (MFS) profile" evidence="6">
    <location>
        <begin position="10"/>
        <end position="390"/>
    </location>
</feature>
<dbReference type="InterPro" id="IPR005829">
    <property type="entry name" value="Sugar_transporter_CS"/>
</dbReference>
<dbReference type="EMBL" id="LKAJ02000001">
    <property type="protein sequence ID" value="MCS5711381.1"/>
    <property type="molecule type" value="Genomic_DNA"/>
</dbReference>
<feature type="transmembrane region" description="Helical" evidence="5">
    <location>
        <begin position="307"/>
        <end position="330"/>
    </location>
</feature>
<evidence type="ECO:0000256" key="2">
    <source>
        <dbReference type="ARBA" id="ARBA00022692"/>
    </source>
</evidence>
<dbReference type="InterPro" id="IPR036259">
    <property type="entry name" value="MFS_trans_sf"/>
</dbReference>
<feature type="transmembrane region" description="Helical" evidence="5">
    <location>
        <begin position="162"/>
        <end position="183"/>
    </location>
</feature>
<sequence>MKSRLPHRFFPIFFILYEFACNLSNDLYLPAMPEIAATFSTEVSAIGLTIAAWLAGNASFQWLLGPLSDRFGRRTVLFSGGILFLMATFFCAIASNLGFMLIARFAQGIGVCSMMIAGYASIHESYSDRDAVKILAWITSISIIAPMVGPLLGGLLLQWTNWRWLFGTLLLVAIIALAGLWVVMPFSQHDAAALNPKRMFHDYRQLLQNKLFLLRCGTLGLIYTSLIIWITASPEILIEQYHLSTVQFGLSQCPVFGCYIIGAQLGQKLIDRYDGQILIRRGIQISILGAFGLLVTVIGFSSLVWGIIGAMSILVLGAGLTCAPLNRACFQSSTLNKGITSAMFYTILMVTGTMGSLLVSLSFMANTLNLMSLLVSFAIGIAWFFFRKSNA</sequence>
<dbReference type="GO" id="GO:0005886">
    <property type="term" value="C:plasma membrane"/>
    <property type="evidence" value="ECO:0007669"/>
    <property type="project" value="TreeGrafter"/>
</dbReference>
<keyword evidence="9" id="KW-1185">Reference proteome</keyword>
<feature type="transmembrane region" description="Helical" evidence="5">
    <location>
        <begin position="283"/>
        <end position="301"/>
    </location>
</feature>
<dbReference type="GO" id="GO:0015385">
    <property type="term" value="F:sodium:proton antiporter activity"/>
    <property type="evidence" value="ECO:0007669"/>
    <property type="project" value="TreeGrafter"/>
</dbReference>
<dbReference type="Pfam" id="PF07690">
    <property type="entry name" value="MFS_1"/>
    <property type="match status" value="1"/>
</dbReference>
<dbReference type="SUPFAM" id="SSF103473">
    <property type="entry name" value="MFS general substrate transporter"/>
    <property type="match status" value="1"/>
</dbReference>